<evidence type="ECO:0000256" key="1">
    <source>
        <dbReference type="PROSITE-ProRule" id="PRU00285"/>
    </source>
</evidence>
<evidence type="ECO:0000313" key="4">
    <source>
        <dbReference type="EMBL" id="MBR0801855.1"/>
    </source>
</evidence>
<organism evidence="4 5">
    <name type="scientific">Bradyrhizobium jicamae</name>
    <dbReference type="NCBI Taxonomy" id="280332"/>
    <lineage>
        <taxon>Bacteria</taxon>
        <taxon>Pseudomonadati</taxon>
        <taxon>Pseudomonadota</taxon>
        <taxon>Alphaproteobacteria</taxon>
        <taxon>Hyphomicrobiales</taxon>
        <taxon>Nitrobacteraceae</taxon>
        <taxon>Bradyrhizobium</taxon>
    </lineage>
</organism>
<dbReference type="EMBL" id="JAFCJH010000119">
    <property type="protein sequence ID" value="MBR0801855.1"/>
    <property type="molecule type" value="Genomic_DNA"/>
</dbReference>
<dbReference type="Gene3D" id="2.60.40.790">
    <property type="match status" value="1"/>
</dbReference>
<evidence type="ECO:0000259" key="3">
    <source>
        <dbReference type="PROSITE" id="PS01031"/>
    </source>
</evidence>
<feature type="domain" description="SHSP" evidence="3">
    <location>
        <begin position="54"/>
        <end position="165"/>
    </location>
</feature>
<proteinExistence type="inferred from homology"/>
<protein>
    <submittedName>
        <fullName evidence="4">Hsp20/alpha crystallin family protein</fullName>
    </submittedName>
</protein>
<dbReference type="InterPro" id="IPR031107">
    <property type="entry name" value="Small_HSP"/>
</dbReference>
<name>A0ABS5FYF7_9BRAD</name>
<evidence type="ECO:0000256" key="2">
    <source>
        <dbReference type="RuleBase" id="RU003616"/>
    </source>
</evidence>
<comment type="similarity">
    <text evidence="1 2">Belongs to the small heat shock protein (HSP20) family.</text>
</comment>
<accession>A0ABS5FYF7</accession>
<dbReference type="RefSeq" id="WP_212400140.1">
    <property type="nucleotide sequence ID" value="NZ_JAFCJH010000119.1"/>
</dbReference>
<dbReference type="CDD" id="cd06464">
    <property type="entry name" value="ACD_sHsps-like"/>
    <property type="match status" value="1"/>
</dbReference>
<dbReference type="InterPro" id="IPR008978">
    <property type="entry name" value="HSP20-like_chaperone"/>
</dbReference>
<dbReference type="SUPFAM" id="SSF49764">
    <property type="entry name" value="HSP20-like chaperones"/>
    <property type="match status" value="1"/>
</dbReference>
<dbReference type="InterPro" id="IPR002068">
    <property type="entry name" value="A-crystallin/Hsp20_dom"/>
</dbReference>
<comment type="caution">
    <text evidence="4">The sequence shown here is derived from an EMBL/GenBank/DDBJ whole genome shotgun (WGS) entry which is preliminary data.</text>
</comment>
<dbReference type="PROSITE" id="PS01031">
    <property type="entry name" value="SHSP"/>
    <property type="match status" value="1"/>
</dbReference>
<dbReference type="PANTHER" id="PTHR11527">
    <property type="entry name" value="HEAT-SHOCK PROTEIN 20 FAMILY MEMBER"/>
    <property type="match status" value="1"/>
</dbReference>
<sequence>MGFRDLVPWTKSQQLSTGREAFDPFVTLHREMNRLFDDAFRGFGSFGRFGTPLMEGQFAWPRLELSETDRAVTVSAELPGLTEKDVQVEIANGVLSIRGEKKAERSDESKFVSERYYGSFQRQIPLENVEEDKAQADFKNGVLTVTIPKAEQSTQNAKRIPVNAT</sequence>
<gene>
    <name evidence="4" type="ORF">JQ615_41750</name>
</gene>
<evidence type="ECO:0000313" key="5">
    <source>
        <dbReference type="Proteomes" id="UP001315278"/>
    </source>
</evidence>
<dbReference type="Proteomes" id="UP001315278">
    <property type="component" value="Unassembled WGS sequence"/>
</dbReference>
<keyword evidence="5" id="KW-1185">Reference proteome</keyword>
<dbReference type="Pfam" id="PF00011">
    <property type="entry name" value="HSP20"/>
    <property type="match status" value="1"/>
</dbReference>
<reference evidence="5" key="1">
    <citation type="journal article" date="2021" name="ISME J.">
        <title>Evolutionary origin and ecological implication of a unique nif island in free-living Bradyrhizobium lineages.</title>
        <authorList>
            <person name="Tao J."/>
        </authorList>
    </citation>
    <scope>NUCLEOTIDE SEQUENCE [LARGE SCALE GENOMIC DNA]</scope>
    <source>
        <strain evidence="5">SZCCT0434</strain>
    </source>
</reference>